<feature type="chain" id="PRO_5005517166" evidence="1">
    <location>
        <begin position="18"/>
        <end position="160"/>
    </location>
</feature>
<accession>A0A0K8RBB1</accession>
<reference evidence="2" key="1">
    <citation type="submission" date="2012-12" db="EMBL/GenBank/DDBJ databases">
        <title>Identification and characterization of a phenylalanine ammonia-lyase gene family in Isatis indigotica Fort.</title>
        <authorList>
            <person name="Liu Q."/>
            <person name="Chen J."/>
            <person name="Zhou X."/>
            <person name="Di P."/>
            <person name="Xiao Y."/>
            <person name="Xuan H."/>
            <person name="Zhang L."/>
            <person name="Chen W."/>
        </authorList>
    </citation>
    <scope>NUCLEOTIDE SEQUENCE</scope>
    <source>
        <tissue evidence="2">Salivary gland</tissue>
    </source>
</reference>
<evidence type="ECO:0000256" key="1">
    <source>
        <dbReference type="SAM" id="SignalP"/>
    </source>
</evidence>
<evidence type="ECO:0000313" key="2">
    <source>
        <dbReference type="EMBL" id="JAA67769.1"/>
    </source>
</evidence>
<keyword evidence="1" id="KW-0732">Signal</keyword>
<name>A0A0K8RBB1_IXORI</name>
<dbReference type="AlphaFoldDB" id="A0A0K8RBB1"/>
<protein>
    <submittedName>
        <fullName evidence="2">Uncharacterized protein</fullName>
    </submittedName>
</protein>
<organism evidence="2">
    <name type="scientific">Ixodes ricinus</name>
    <name type="common">Common tick</name>
    <name type="synonym">Acarus ricinus</name>
    <dbReference type="NCBI Taxonomy" id="34613"/>
    <lineage>
        <taxon>Eukaryota</taxon>
        <taxon>Metazoa</taxon>
        <taxon>Ecdysozoa</taxon>
        <taxon>Arthropoda</taxon>
        <taxon>Chelicerata</taxon>
        <taxon>Arachnida</taxon>
        <taxon>Acari</taxon>
        <taxon>Parasitiformes</taxon>
        <taxon>Ixodida</taxon>
        <taxon>Ixodoidea</taxon>
        <taxon>Ixodidae</taxon>
        <taxon>Ixodinae</taxon>
        <taxon>Ixodes</taxon>
    </lineage>
</organism>
<proteinExistence type="evidence at transcript level"/>
<dbReference type="EMBL" id="GADI01006039">
    <property type="protein sequence ID" value="JAA67769.1"/>
    <property type="molecule type" value="mRNA"/>
</dbReference>
<feature type="signal peptide" evidence="1">
    <location>
        <begin position="1"/>
        <end position="17"/>
    </location>
</feature>
<sequence length="160" mass="17139">MRLQLFMLAIGSGAIFCVTGDGERDTQNSVETTTFDLSDDYLDDIVKSLGQCTYRYIEYGGRKAAIGCTATCGQTETSPQARDDSDESEENTLKLSNKLCVLVTGNVTCENGTVMLQGYLGNCTDGVCNADRTGSPITIIESEETESAVGTGEEDGQEIE</sequence>